<comment type="similarity">
    <text evidence="1 4">Belongs to the universal ribosomal protein uL13 family.</text>
</comment>
<dbReference type="NCBIfam" id="TIGR01066">
    <property type="entry name" value="rplM_bact"/>
    <property type="match status" value="1"/>
</dbReference>
<dbReference type="Gene3D" id="3.90.1180.10">
    <property type="entry name" value="Ribosomal protein L13"/>
    <property type="match status" value="1"/>
</dbReference>
<dbReference type="PANTHER" id="PTHR11545:SF2">
    <property type="entry name" value="LARGE RIBOSOMAL SUBUNIT PROTEIN UL13M"/>
    <property type="match status" value="1"/>
</dbReference>
<keyword evidence="2 4" id="KW-0689">Ribosomal protein</keyword>
<dbReference type="PIRSF" id="PIRSF002181">
    <property type="entry name" value="Ribosomal_L13"/>
    <property type="match status" value="1"/>
</dbReference>
<evidence type="ECO:0000256" key="3">
    <source>
        <dbReference type="ARBA" id="ARBA00023274"/>
    </source>
</evidence>
<dbReference type="EMBL" id="JAPDDT010000004">
    <property type="protein sequence ID" value="MCW1923313.1"/>
    <property type="molecule type" value="Genomic_DNA"/>
</dbReference>
<gene>
    <name evidence="4 5" type="primary">rplM</name>
    <name evidence="5" type="ORF">OKA05_12180</name>
</gene>
<dbReference type="CDD" id="cd00392">
    <property type="entry name" value="Ribosomal_L13"/>
    <property type="match status" value="1"/>
</dbReference>
<keyword evidence="6" id="KW-1185">Reference proteome</keyword>
<dbReference type="Proteomes" id="UP001320876">
    <property type="component" value="Unassembled WGS sequence"/>
</dbReference>
<reference evidence="5 6" key="1">
    <citation type="submission" date="2022-10" db="EMBL/GenBank/DDBJ databases">
        <title>Luteolibacter arcticus strain CCTCC AB 2014275, whole genome shotgun sequencing project.</title>
        <authorList>
            <person name="Zhao G."/>
            <person name="Shen L."/>
        </authorList>
    </citation>
    <scope>NUCLEOTIDE SEQUENCE [LARGE SCALE GENOMIC DNA]</scope>
    <source>
        <strain evidence="5 6">CCTCC AB 2014275</strain>
    </source>
</reference>
<organism evidence="5 6">
    <name type="scientific">Luteolibacter arcticus</name>
    <dbReference type="NCBI Taxonomy" id="1581411"/>
    <lineage>
        <taxon>Bacteria</taxon>
        <taxon>Pseudomonadati</taxon>
        <taxon>Verrucomicrobiota</taxon>
        <taxon>Verrucomicrobiia</taxon>
        <taxon>Verrucomicrobiales</taxon>
        <taxon>Verrucomicrobiaceae</taxon>
        <taxon>Luteolibacter</taxon>
    </lineage>
</organism>
<protein>
    <recommendedName>
        <fullName evidence="4">Large ribosomal subunit protein uL13</fullName>
    </recommendedName>
</protein>
<dbReference type="HAMAP" id="MF_01366">
    <property type="entry name" value="Ribosomal_uL13"/>
    <property type="match status" value="1"/>
</dbReference>
<keyword evidence="3 4" id="KW-0687">Ribonucleoprotein</keyword>
<evidence type="ECO:0000256" key="2">
    <source>
        <dbReference type="ARBA" id="ARBA00022980"/>
    </source>
</evidence>
<dbReference type="GO" id="GO:0005840">
    <property type="term" value="C:ribosome"/>
    <property type="evidence" value="ECO:0007669"/>
    <property type="project" value="UniProtKB-KW"/>
</dbReference>
<evidence type="ECO:0000313" key="5">
    <source>
        <dbReference type="EMBL" id="MCW1923313.1"/>
    </source>
</evidence>
<dbReference type="SUPFAM" id="SSF52161">
    <property type="entry name" value="Ribosomal protein L13"/>
    <property type="match status" value="1"/>
</dbReference>
<evidence type="ECO:0000256" key="4">
    <source>
        <dbReference type="HAMAP-Rule" id="MF_01366"/>
    </source>
</evidence>
<dbReference type="PANTHER" id="PTHR11545">
    <property type="entry name" value="RIBOSOMAL PROTEIN L13"/>
    <property type="match status" value="1"/>
</dbReference>
<sequence length="143" mass="16111">MKTFSAKPTDIERKWHVIDAKDKILGQVAVEAARLLRGKHKPIFTPHIDTGDFVIVINADQVALSGTKENDKIYTRFTGYVGGKKVETPRLLRKRRPVLLVENAVWGMIPKNRLGRAQFGKLKVYAGAEHPHEAQQPQAYEIA</sequence>
<dbReference type="Pfam" id="PF00572">
    <property type="entry name" value="Ribosomal_L13"/>
    <property type="match status" value="1"/>
</dbReference>
<evidence type="ECO:0000256" key="1">
    <source>
        <dbReference type="ARBA" id="ARBA00006227"/>
    </source>
</evidence>
<name>A0ABT3GIG4_9BACT</name>
<accession>A0ABT3GIG4</accession>
<dbReference type="InterPro" id="IPR005823">
    <property type="entry name" value="Ribosomal_uL13_bac-type"/>
</dbReference>
<comment type="subunit">
    <text evidence="4">Part of the 50S ribosomal subunit.</text>
</comment>
<dbReference type="InterPro" id="IPR005822">
    <property type="entry name" value="Ribosomal_uL13"/>
</dbReference>
<dbReference type="RefSeq" id="WP_264487418.1">
    <property type="nucleotide sequence ID" value="NZ_JAPDDT010000004.1"/>
</dbReference>
<dbReference type="InterPro" id="IPR036899">
    <property type="entry name" value="Ribosomal_uL13_sf"/>
</dbReference>
<comment type="function">
    <text evidence="4">This protein is one of the early assembly proteins of the 50S ribosomal subunit, although it is not seen to bind rRNA by itself. It is important during the early stages of 50S assembly.</text>
</comment>
<proteinExistence type="inferred from homology"/>
<comment type="caution">
    <text evidence="5">The sequence shown here is derived from an EMBL/GenBank/DDBJ whole genome shotgun (WGS) entry which is preliminary data.</text>
</comment>
<evidence type="ECO:0000313" key="6">
    <source>
        <dbReference type="Proteomes" id="UP001320876"/>
    </source>
</evidence>